<dbReference type="EnsemblMetazoa" id="GPAI006386-RA">
    <property type="protein sequence ID" value="GPAI006386-PA"/>
    <property type="gene ID" value="GPAI006386"/>
</dbReference>
<protein>
    <submittedName>
        <fullName evidence="2">CHK domain-containing protein</fullName>
    </submittedName>
</protein>
<sequence>MSEVPKIIELAGVVDPFLNGGKLISYTSRYLTKTGENYGSIMLAITAKVQRLSGDVEELALVAKLPPITNDFFWNIFQPERTCRTEIAVYKYVAPALRQLQWEMGLDEEEIFDGFSIYYGSRVSLDPDSTRVDRNALLVQENLQASGFKPGNREKMFDLSHAKFILKEMAKYHALPIALRVKRPQVFEEDVRPYFRHFNIDSGLGEKEKKQVETDLLEQVAIATNNADRYVEGVRELYRDLQKYRDSVDEVKDNLYTTIVHYDLWINNIMLKYDDNGLPCKVKFVDFQISQYGSLAHDVVFFLFSSVESAVLDQHFDELISLYYQSFLNCLNSLKTPTESYSYVGFLKEVHKQAPIEIATALFMVKIILADHSTLPDDYKDLDLSVMSKNVGKENIIKRTSDIIRLAEKYNFFLSY</sequence>
<evidence type="ECO:0000313" key="2">
    <source>
        <dbReference type="EnsemblMetazoa" id="GPAI006386-PA"/>
    </source>
</evidence>
<dbReference type="SMART" id="SM00587">
    <property type="entry name" value="CHK"/>
    <property type="match status" value="1"/>
</dbReference>
<organism evidence="2 3">
    <name type="scientific">Glossina pallidipes</name>
    <name type="common">Tsetse fly</name>
    <dbReference type="NCBI Taxonomy" id="7398"/>
    <lineage>
        <taxon>Eukaryota</taxon>
        <taxon>Metazoa</taxon>
        <taxon>Ecdysozoa</taxon>
        <taxon>Arthropoda</taxon>
        <taxon>Hexapoda</taxon>
        <taxon>Insecta</taxon>
        <taxon>Pterygota</taxon>
        <taxon>Neoptera</taxon>
        <taxon>Endopterygota</taxon>
        <taxon>Diptera</taxon>
        <taxon>Brachycera</taxon>
        <taxon>Muscomorpha</taxon>
        <taxon>Hippoboscoidea</taxon>
        <taxon>Glossinidae</taxon>
        <taxon>Glossina</taxon>
    </lineage>
</organism>
<dbReference type="SUPFAM" id="SSF56112">
    <property type="entry name" value="Protein kinase-like (PK-like)"/>
    <property type="match status" value="1"/>
</dbReference>
<dbReference type="PANTHER" id="PTHR11012:SF55">
    <property type="entry name" value="BHLH DOMAIN-CONTAINING PROTEIN"/>
    <property type="match status" value="1"/>
</dbReference>
<name>A0A1A9Z7S3_GLOPL</name>
<reference evidence="3" key="1">
    <citation type="submission" date="2014-03" db="EMBL/GenBank/DDBJ databases">
        <authorList>
            <person name="Aksoy S."/>
            <person name="Warren W."/>
            <person name="Wilson R.K."/>
        </authorList>
    </citation>
    <scope>NUCLEOTIDE SEQUENCE [LARGE SCALE GENOMIC DNA]</scope>
    <source>
        <strain evidence="3">IAEA</strain>
    </source>
</reference>
<dbReference type="Pfam" id="PF02958">
    <property type="entry name" value="EcKL"/>
    <property type="match status" value="1"/>
</dbReference>
<evidence type="ECO:0000313" key="3">
    <source>
        <dbReference type="Proteomes" id="UP000092445"/>
    </source>
</evidence>
<proteinExistence type="predicted"/>
<keyword evidence="3" id="KW-1185">Reference proteome</keyword>
<evidence type="ECO:0000259" key="1">
    <source>
        <dbReference type="SMART" id="SM00587"/>
    </source>
</evidence>
<feature type="domain" description="CHK kinase-like" evidence="1">
    <location>
        <begin position="138"/>
        <end position="333"/>
    </location>
</feature>
<reference evidence="2" key="2">
    <citation type="submission" date="2020-05" db="UniProtKB">
        <authorList>
            <consortium name="EnsemblMetazoa"/>
        </authorList>
    </citation>
    <scope>IDENTIFICATION</scope>
    <source>
        <strain evidence="2">IAEA</strain>
    </source>
</reference>
<dbReference type="InterPro" id="IPR004119">
    <property type="entry name" value="EcKL"/>
</dbReference>
<dbReference type="AlphaFoldDB" id="A0A1A9Z7S3"/>
<dbReference type="InterPro" id="IPR011009">
    <property type="entry name" value="Kinase-like_dom_sf"/>
</dbReference>
<dbReference type="STRING" id="7398.A0A1A9Z7S3"/>
<dbReference type="Proteomes" id="UP000092445">
    <property type="component" value="Unassembled WGS sequence"/>
</dbReference>
<dbReference type="Gene3D" id="3.90.1200.10">
    <property type="match status" value="1"/>
</dbReference>
<accession>A0A1A9Z7S3</accession>
<dbReference type="InterPro" id="IPR015897">
    <property type="entry name" value="CHK_kinase-like"/>
</dbReference>
<dbReference type="VEuPathDB" id="VectorBase:GPAI006386"/>
<dbReference type="PANTHER" id="PTHR11012">
    <property type="entry name" value="PROTEIN KINASE-LIKE DOMAIN-CONTAINING"/>
    <property type="match status" value="1"/>
</dbReference>